<sequence>DVFIGLKRDVSSYGQRFRWINDLPLAYTAWDGGEPLGGHIQGCTVWNFNVTYENINDGWFSIGCGYKNARYFMCESKKAPQFRDGRMPNISKASDRSVRAAVARG</sequence>
<dbReference type="Gene3D" id="3.10.100.10">
    <property type="entry name" value="Mannose-Binding Protein A, subunit A"/>
    <property type="match status" value="1"/>
</dbReference>
<evidence type="ECO:0000313" key="4">
    <source>
        <dbReference type="Proteomes" id="UP001497497"/>
    </source>
</evidence>
<organism evidence="3 4">
    <name type="scientific">Lymnaea stagnalis</name>
    <name type="common">Great pond snail</name>
    <name type="synonym">Helix stagnalis</name>
    <dbReference type="NCBI Taxonomy" id="6523"/>
    <lineage>
        <taxon>Eukaryota</taxon>
        <taxon>Metazoa</taxon>
        <taxon>Spiralia</taxon>
        <taxon>Lophotrochozoa</taxon>
        <taxon>Mollusca</taxon>
        <taxon>Gastropoda</taxon>
        <taxon>Heterobranchia</taxon>
        <taxon>Euthyneura</taxon>
        <taxon>Panpulmonata</taxon>
        <taxon>Hygrophila</taxon>
        <taxon>Lymnaeoidea</taxon>
        <taxon>Lymnaeidae</taxon>
        <taxon>Lymnaea</taxon>
    </lineage>
</organism>
<feature type="domain" description="C-type lectin" evidence="2">
    <location>
        <begin position="1"/>
        <end position="67"/>
    </location>
</feature>
<name>A0AAV2HMA7_LYMST</name>
<keyword evidence="4" id="KW-1185">Reference proteome</keyword>
<accession>A0AAV2HMA7</accession>
<feature type="region of interest" description="Disordered" evidence="1">
    <location>
        <begin position="85"/>
        <end position="105"/>
    </location>
</feature>
<evidence type="ECO:0000259" key="2">
    <source>
        <dbReference type="PROSITE" id="PS50041"/>
    </source>
</evidence>
<gene>
    <name evidence="3" type="ORF">GSLYS_00009133001</name>
</gene>
<dbReference type="PROSITE" id="PS50041">
    <property type="entry name" value="C_TYPE_LECTIN_2"/>
    <property type="match status" value="1"/>
</dbReference>
<evidence type="ECO:0000313" key="3">
    <source>
        <dbReference type="EMBL" id="CAL1535173.1"/>
    </source>
</evidence>
<dbReference type="AlphaFoldDB" id="A0AAV2HMA7"/>
<dbReference type="InterPro" id="IPR001304">
    <property type="entry name" value="C-type_lectin-like"/>
</dbReference>
<dbReference type="InterPro" id="IPR016186">
    <property type="entry name" value="C-type_lectin-like/link_sf"/>
</dbReference>
<dbReference type="Proteomes" id="UP001497497">
    <property type="component" value="Unassembled WGS sequence"/>
</dbReference>
<reference evidence="3 4" key="1">
    <citation type="submission" date="2024-04" db="EMBL/GenBank/DDBJ databases">
        <authorList>
            <consortium name="Genoscope - CEA"/>
            <person name="William W."/>
        </authorList>
    </citation>
    <scope>NUCLEOTIDE SEQUENCE [LARGE SCALE GENOMIC DNA]</scope>
</reference>
<dbReference type="InterPro" id="IPR016187">
    <property type="entry name" value="CTDL_fold"/>
</dbReference>
<feature type="non-terminal residue" evidence="3">
    <location>
        <position position="105"/>
    </location>
</feature>
<dbReference type="CDD" id="cd00037">
    <property type="entry name" value="CLECT"/>
    <property type="match status" value="1"/>
</dbReference>
<feature type="non-terminal residue" evidence="3">
    <location>
        <position position="1"/>
    </location>
</feature>
<evidence type="ECO:0000256" key="1">
    <source>
        <dbReference type="SAM" id="MobiDB-lite"/>
    </source>
</evidence>
<dbReference type="SUPFAM" id="SSF56436">
    <property type="entry name" value="C-type lectin-like"/>
    <property type="match status" value="1"/>
</dbReference>
<dbReference type="EMBL" id="CAXITT010000194">
    <property type="protein sequence ID" value="CAL1535173.1"/>
    <property type="molecule type" value="Genomic_DNA"/>
</dbReference>
<protein>
    <recommendedName>
        <fullName evidence="2">C-type lectin domain-containing protein</fullName>
    </recommendedName>
</protein>
<comment type="caution">
    <text evidence="3">The sequence shown here is derived from an EMBL/GenBank/DDBJ whole genome shotgun (WGS) entry which is preliminary data.</text>
</comment>
<proteinExistence type="predicted"/>